<reference evidence="2 3" key="1">
    <citation type="submission" date="2019-11" db="EMBL/GenBank/DDBJ databases">
        <title>Agromyces kandeliae sp. nov., isolated from mangrove soil.</title>
        <authorList>
            <person name="Wang R."/>
        </authorList>
    </citation>
    <scope>NUCLEOTIDE SEQUENCE [LARGE SCALE GENOMIC DNA]</scope>
    <source>
        <strain evidence="2 3">Q22</strain>
    </source>
</reference>
<keyword evidence="3" id="KW-1185">Reference proteome</keyword>
<evidence type="ECO:0000313" key="2">
    <source>
        <dbReference type="EMBL" id="MRX43938.1"/>
    </source>
</evidence>
<name>A0A6L5R3E7_9MICO</name>
<organism evidence="2 3">
    <name type="scientific">Agromyces kandeliae</name>
    <dbReference type="NCBI Taxonomy" id="2666141"/>
    <lineage>
        <taxon>Bacteria</taxon>
        <taxon>Bacillati</taxon>
        <taxon>Actinomycetota</taxon>
        <taxon>Actinomycetes</taxon>
        <taxon>Micrococcales</taxon>
        <taxon>Microbacteriaceae</taxon>
        <taxon>Agromyces</taxon>
    </lineage>
</organism>
<proteinExistence type="predicted"/>
<feature type="compositionally biased region" description="Acidic residues" evidence="1">
    <location>
        <begin position="118"/>
        <end position="142"/>
    </location>
</feature>
<comment type="caution">
    <text evidence="2">The sequence shown here is derived from an EMBL/GenBank/DDBJ whole genome shotgun (WGS) entry which is preliminary data.</text>
</comment>
<sequence length="142" mass="15601">MANLRVHNDRLEVHLTPAEKSLALRGADVIVQRDDIRSAIITDDPWIWVRGIRRRGTEMPLVIAVGVWKTHSGSDFVLVKGKRQAVVLELSDGEFGRLVLSTSRAAELIDRLKVGGPSDDDAEADDAEPDADDFAQEETSGD</sequence>
<dbReference type="AlphaFoldDB" id="A0A6L5R3E7"/>
<feature type="region of interest" description="Disordered" evidence="1">
    <location>
        <begin position="114"/>
        <end position="142"/>
    </location>
</feature>
<accession>A0A6L5R3E7</accession>
<protein>
    <submittedName>
        <fullName evidence="2">Uncharacterized protein</fullName>
    </submittedName>
</protein>
<gene>
    <name evidence="2" type="ORF">GJR97_09395</name>
</gene>
<evidence type="ECO:0000256" key="1">
    <source>
        <dbReference type="SAM" id="MobiDB-lite"/>
    </source>
</evidence>
<dbReference type="EMBL" id="WKJD01000012">
    <property type="protein sequence ID" value="MRX43938.1"/>
    <property type="molecule type" value="Genomic_DNA"/>
</dbReference>
<dbReference type="Proteomes" id="UP000476511">
    <property type="component" value="Unassembled WGS sequence"/>
</dbReference>
<dbReference type="RefSeq" id="WP_154346179.1">
    <property type="nucleotide sequence ID" value="NZ_WKJD01000012.1"/>
</dbReference>
<evidence type="ECO:0000313" key="3">
    <source>
        <dbReference type="Proteomes" id="UP000476511"/>
    </source>
</evidence>